<evidence type="ECO:0000313" key="1">
    <source>
        <dbReference type="EMBL" id="SLM37896.1"/>
    </source>
</evidence>
<proteinExistence type="predicted"/>
<name>A0A1W5D483_9LECA</name>
<dbReference type="EMBL" id="FWEW01001957">
    <property type="protein sequence ID" value="SLM37896.1"/>
    <property type="molecule type" value="Genomic_DNA"/>
</dbReference>
<organism evidence="1 2">
    <name type="scientific">Lasallia pustulata</name>
    <dbReference type="NCBI Taxonomy" id="136370"/>
    <lineage>
        <taxon>Eukaryota</taxon>
        <taxon>Fungi</taxon>
        <taxon>Dikarya</taxon>
        <taxon>Ascomycota</taxon>
        <taxon>Pezizomycotina</taxon>
        <taxon>Lecanoromycetes</taxon>
        <taxon>OSLEUM clade</taxon>
        <taxon>Umbilicariomycetidae</taxon>
        <taxon>Umbilicariales</taxon>
        <taxon>Umbilicariaceae</taxon>
        <taxon>Lasallia</taxon>
    </lineage>
</organism>
<protein>
    <submittedName>
        <fullName evidence="1">Uncharacterized protein</fullName>
    </submittedName>
</protein>
<accession>A0A1W5D483</accession>
<keyword evidence="2" id="KW-1185">Reference proteome</keyword>
<evidence type="ECO:0000313" key="2">
    <source>
        <dbReference type="Proteomes" id="UP000192927"/>
    </source>
</evidence>
<reference evidence="2" key="1">
    <citation type="submission" date="2017-03" db="EMBL/GenBank/DDBJ databases">
        <authorList>
            <person name="Sharma R."/>
            <person name="Thines M."/>
        </authorList>
    </citation>
    <scope>NUCLEOTIDE SEQUENCE [LARGE SCALE GENOMIC DNA]</scope>
</reference>
<dbReference type="AlphaFoldDB" id="A0A1W5D483"/>
<sequence>MGNSVDGVNLATFMLSPLFKGVRDSVSLEGKPGIRWSGAITVAPPFHYNRVMEQRCNLLKAYYGDRVQEHCALGLLKASLEAAQGSPKVLVMYTTLDPEDDIIKPNLDFTEEGREIAGESLDFKLLDGHNHLNPVLAIGIGKSAQEVCGNMVAEWMAQIEAEMTT</sequence>
<dbReference type="Proteomes" id="UP000192927">
    <property type="component" value="Unassembled WGS sequence"/>
</dbReference>